<dbReference type="EMBL" id="JANQAO010000003">
    <property type="protein sequence ID" value="MDM5148070.1"/>
    <property type="molecule type" value="Genomic_DNA"/>
</dbReference>
<proteinExistence type="predicted"/>
<reference evidence="3" key="1">
    <citation type="submission" date="2022-08" db="EMBL/GenBank/DDBJ databases">
        <authorList>
            <person name="Dzunkova M."/>
            <person name="La Clair J."/>
            <person name="Tyml T."/>
            <person name="Doud D."/>
            <person name="Schulz F."/>
            <person name="Piquer S."/>
            <person name="Porcel Sanchis D."/>
            <person name="Osborn A."/>
            <person name="Robinson D."/>
            <person name="Louie K.B."/>
            <person name="Bowen B.P."/>
            <person name="Bowers R."/>
            <person name="Lee J."/>
            <person name="Arnau Llombart V."/>
            <person name="Diaz Villanueva W."/>
            <person name="Gosliner T."/>
            <person name="Northen T."/>
            <person name="Cheng J.-F."/>
            <person name="Burkart M.D."/>
            <person name="Woyke T."/>
        </authorList>
    </citation>
    <scope>NUCLEOTIDE SEQUENCE</scope>
    <source>
        <strain evidence="3">Df01</strain>
    </source>
</reference>
<feature type="chain" id="PRO_5047531746" evidence="1">
    <location>
        <begin position="35"/>
        <end position="361"/>
    </location>
</feature>
<dbReference type="Pfam" id="PF12706">
    <property type="entry name" value="Lactamase_B_2"/>
    <property type="match status" value="1"/>
</dbReference>
<dbReference type="PANTHER" id="PTHR15032:SF4">
    <property type="entry name" value="N-ACYL-PHOSPHATIDYLETHANOLAMINE-HYDROLYZING PHOSPHOLIPASE D"/>
    <property type="match status" value="1"/>
</dbReference>
<evidence type="ECO:0000259" key="2">
    <source>
        <dbReference type="Pfam" id="PF12706"/>
    </source>
</evidence>
<dbReference type="Proteomes" id="UP001168167">
    <property type="component" value="Unassembled WGS sequence"/>
</dbReference>
<sequence length="361" mass="40978">MRKKYILNGRRRALRALALITSAPFLALSRRVQASFQAAHHLSNGTFRNNYIGQITKSFSDLMRWRRESPDHPLLSFSLAANDPAFLRNNRKEATLTWLGHATLLLQVGGVNILTDPHFSDRASPFSFVGPRRGTPPGIPLDELPNIDIVLISHNHYDHLDEDSITRLLRRRADTHFCAPLGIRQWLARVGAQHITELDWGDSVRLNNMQLTAAPCQHWSSRAPWDRNRTLWASWVVEKPGFRFLFIGDTGYSQDFSDLGTHYGGFDVVAIPIGAYEPRWFMKQAHINPDEAVKIFQDLRANTAVATHWGTFQLTDEPMDEPPQKLHAALKAAGIDKNIFAVFQHGETRSLARFTETKKTN</sequence>
<name>A0ABT7QMX6_9GAMM</name>
<feature type="signal peptide" evidence="1">
    <location>
        <begin position="1"/>
        <end position="34"/>
    </location>
</feature>
<dbReference type="SUPFAM" id="SSF56281">
    <property type="entry name" value="Metallo-hydrolase/oxidoreductase"/>
    <property type="match status" value="1"/>
</dbReference>
<gene>
    <name evidence="3" type="ORF">NQX30_06805</name>
</gene>
<organism evidence="3 4">
    <name type="scientific">Candidatus Doriopsillibacter californiensis</name>
    <dbReference type="NCBI Taxonomy" id="2970740"/>
    <lineage>
        <taxon>Bacteria</taxon>
        <taxon>Pseudomonadati</taxon>
        <taxon>Pseudomonadota</taxon>
        <taxon>Gammaproteobacteria</taxon>
        <taxon>Candidatus Tethybacterales</taxon>
        <taxon>Candidatus Persebacteraceae</taxon>
        <taxon>Candidatus Doriopsillibacter</taxon>
    </lineage>
</organism>
<dbReference type="InterPro" id="IPR001279">
    <property type="entry name" value="Metallo-B-lactamas"/>
</dbReference>
<reference evidence="3" key="2">
    <citation type="journal article" date="2023" name="Microbiome">
        <title>Synthase-selected sorting approach identifies a beta-lactone synthase in a nudibranch symbiotic bacterium.</title>
        <authorList>
            <person name="Dzunkova M."/>
            <person name="La Clair J.J."/>
            <person name="Tyml T."/>
            <person name="Doud D."/>
            <person name="Schulz F."/>
            <person name="Piquer-Esteban S."/>
            <person name="Porcel Sanchis D."/>
            <person name="Osborn A."/>
            <person name="Robinson D."/>
            <person name="Louie K.B."/>
            <person name="Bowen B.P."/>
            <person name="Bowers R.M."/>
            <person name="Lee J."/>
            <person name="Arnau V."/>
            <person name="Diaz-Villanueva W."/>
            <person name="Stepanauskas R."/>
            <person name="Gosliner T."/>
            <person name="Date S.V."/>
            <person name="Northen T.R."/>
            <person name="Cheng J.F."/>
            <person name="Burkart M.D."/>
            <person name="Woyke T."/>
        </authorList>
    </citation>
    <scope>NUCLEOTIDE SEQUENCE</scope>
    <source>
        <strain evidence="3">Df01</strain>
    </source>
</reference>
<feature type="domain" description="Metallo-beta-lactamase" evidence="2">
    <location>
        <begin position="112"/>
        <end position="309"/>
    </location>
</feature>
<accession>A0ABT7QMX6</accession>
<protein>
    <submittedName>
        <fullName evidence="3">MBL fold metallo-hydrolase</fullName>
    </submittedName>
</protein>
<evidence type="ECO:0000256" key="1">
    <source>
        <dbReference type="SAM" id="SignalP"/>
    </source>
</evidence>
<keyword evidence="4" id="KW-1185">Reference proteome</keyword>
<dbReference type="InterPro" id="IPR036866">
    <property type="entry name" value="RibonucZ/Hydroxyglut_hydro"/>
</dbReference>
<dbReference type="PANTHER" id="PTHR15032">
    <property type="entry name" value="N-ACYL-PHOSPHATIDYLETHANOLAMINE-HYDROLYZING PHOSPHOLIPASE D"/>
    <property type="match status" value="1"/>
</dbReference>
<dbReference type="Gene3D" id="3.60.15.10">
    <property type="entry name" value="Ribonuclease Z/Hydroxyacylglutathione hydrolase-like"/>
    <property type="match status" value="1"/>
</dbReference>
<evidence type="ECO:0000313" key="4">
    <source>
        <dbReference type="Proteomes" id="UP001168167"/>
    </source>
</evidence>
<comment type="caution">
    <text evidence="3">The sequence shown here is derived from an EMBL/GenBank/DDBJ whole genome shotgun (WGS) entry which is preliminary data.</text>
</comment>
<keyword evidence="1" id="KW-0732">Signal</keyword>
<evidence type="ECO:0000313" key="3">
    <source>
        <dbReference type="EMBL" id="MDM5148070.1"/>
    </source>
</evidence>